<dbReference type="AlphaFoldDB" id="A0A1R3JBA7"/>
<accession>A0A1R3JBA7</accession>
<protein>
    <submittedName>
        <fullName evidence="1">Uncharacterized protein</fullName>
    </submittedName>
</protein>
<comment type="caution">
    <text evidence="1">The sequence shown here is derived from an EMBL/GenBank/DDBJ whole genome shotgun (WGS) entry which is preliminary data.</text>
</comment>
<gene>
    <name evidence="1" type="ORF">COLO4_17904</name>
</gene>
<sequence>MAVKVTDLMAVKVTDLMAQSRKLLKLLTFGRTMV</sequence>
<dbReference type="EMBL" id="AWUE01016396">
    <property type="protein sequence ID" value="OMO92077.1"/>
    <property type="molecule type" value="Genomic_DNA"/>
</dbReference>
<reference evidence="2" key="1">
    <citation type="submission" date="2013-09" db="EMBL/GenBank/DDBJ databases">
        <title>Corchorus olitorius genome sequencing.</title>
        <authorList>
            <person name="Alam M."/>
            <person name="Haque M.S."/>
            <person name="Islam M.S."/>
            <person name="Emdad E.M."/>
            <person name="Islam M.M."/>
            <person name="Ahmed B."/>
            <person name="Halim A."/>
            <person name="Hossen Q.M.M."/>
            <person name="Hossain M.Z."/>
            <person name="Ahmed R."/>
            <person name="Khan M.M."/>
            <person name="Islam R."/>
            <person name="Rashid M.M."/>
            <person name="Khan S.A."/>
            <person name="Rahman M.S."/>
            <person name="Alam M."/>
            <person name="Yahiya A.S."/>
            <person name="Khan M.S."/>
            <person name="Azam M.S."/>
            <person name="Haque T."/>
            <person name="Lashkar M.Z.H."/>
            <person name="Akhand A.I."/>
            <person name="Morshed G."/>
            <person name="Roy S."/>
            <person name="Uddin K.S."/>
            <person name="Rabeya T."/>
            <person name="Hossain A.S."/>
            <person name="Chowdhury A."/>
            <person name="Snigdha A.R."/>
            <person name="Mortoza M.S."/>
            <person name="Matin S.A."/>
            <person name="Hoque S.M.E."/>
            <person name="Islam M.K."/>
            <person name="Roy D.K."/>
            <person name="Haider R."/>
            <person name="Moosa M.M."/>
            <person name="Elias S.M."/>
            <person name="Hasan A.M."/>
            <person name="Jahan S."/>
            <person name="Shafiuddin M."/>
            <person name="Mahmood N."/>
            <person name="Shommy N.S."/>
        </authorList>
    </citation>
    <scope>NUCLEOTIDE SEQUENCE [LARGE SCALE GENOMIC DNA]</scope>
    <source>
        <strain evidence="2">cv. O-4</strain>
    </source>
</reference>
<keyword evidence="2" id="KW-1185">Reference proteome</keyword>
<name>A0A1R3JBA7_9ROSI</name>
<organism evidence="1 2">
    <name type="scientific">Corchorus olitorius</name>
    <dbReference type="NCBI Taxonomy" id="93759"/>
    <lineage>
        <taxon>Eukaryota</taxon>
        <taxon>Viridiplantae</taxon>
        <taxon>Streptophyta</taxon>
        <taxon>Embryophyta</taxon>
        <taxon>Tracheophyta</taxon>
        <taxon>Spermatophyta</taxon>
        <taxon>Magnoliopsida</taxon>
        <taxon>eudicotyledons</taxon>
        <taxon>Gunneridae</taxon>
        <taxon>Pentapetalae</taxon>
        <taxon>rosids</taxon>
        <taxon>malvids</taxon>
        <taxon>Malvales</taxon>
        <taxon>Malvaceae</taxon>
        <taxon>Grewioideae</taxon>
        <taxon>Apeibeae</taxon>
        <taxon>Corchorus</taxon>
    </lineage>
</organism>
<evidence type="ECO:0000313" key="2">
    <source>
        <dbReference type="Proteomes" id="UP000187203"/>
    </source>
</evidence>
<dbReference type="Proteomes" id="UP000187203">
    <property type="component" value="Unassembled WGS sequence"/>
</dbReference>
<proteinExistence type="predicted"/>
<evidence type="ECO:0000313" key="1">
    <source>
        <dbReference type="EMBL" id="OMO92077.1"/>
    </source>
</evidence>